<feature type="non-terminal residue" evidence="3">
    <location>
        <position position="90"/>
    </location>
</feature>
<feature type="domain" description="HYR" evidence="2">
    <location>
        <begin position="1"/>
        <end position="81"/>
    </location>
</feature>
<dbReference type="AlphaFoldDB" id="A0AAV2HAJ0"/>
<feature type="non-terminal residue" evidence="3">
    <location>
        <position position="1"/>
    </location>
</feature>
<comment type="caution">
    <text evidence="3">The sequence shown here is derived from an EMBL/GenBank/DDBJ whole genome shotgun (WGS) entry which is preliminary data.</text>
</comment>
<proteinExistence type="predicted"/>
<sequence length="90" mass="9981">PIFNNCPNEPVHVILNSFIANPWNITKPTATDNSGQEPTIYFTPTDFEWPSSFQQVQTVKMTAEDASGNKAVCNIAVNIMDEDPPKLECP</sequence>
<dbReference type="EMBL" id="CAXITT010000076">
    <property type="protein sequence ID" value="CAL1530797.1"/>
    <property type="molecule type" value="Genomic_DNA"/>
</dbReference>
<dbReference type="Proteomes" id="UP001497497">
    <property type="component" value="Unassembled WGS sequence"/>
</dbReference>
<name>A0AAV2HAJ0_LYMST</name>
<gene>
    <name evidence="3" type="ORF">GSLYS_00004922001</name>
</gene>
<accession>A0AAV2HAJ0</accession>
<evidence type="ECO:0000313" key="3">
    <source>
        <dbReference type="EMBL" id="CAL1530797.1"/>
    </source>
</evidence>
<dbReference type="PROSITE" id="PS50825">
    <property type="entry name" value="HYR"/>
    <property type="match status" value="1"/>
</dbReference>
<keyword evidence="1" id="KW-0677">Repeat</keyword>
<evidence type="ECO:0000256" key="1">
    <source>
        <dbReference type="ARBA" id="ARBA00022737"/>
    </source>
</evidence>
<protein>
    <recommendedName>
        <fullName evidence="2">HYR domain-containing protein</fullName>
    </recommendedName>
</protein>
<dbReference type="InterPro" id="IPR003410">
    <property type="entry name" value="HYR_dom"/>
</dbReference>
<evidence type="ECO:0000259" key="2">
    <source>
        <dbReference type="PROSITE" id="PS50825"/>
    </source>
</evidence>
<reference evidence="3 4" key="1">
    <citation type="submission" date="2024-04" db="EMBL/GenBank/DDBJ databases">
        <authorList>
            <consortium name="Genoscope - CEA"/>
            <person name="William W."/>
        </authorList>
    </citation>
    <scope>NUCLEOTIDE SEQUENCE [LARGE SCALE GENOMIC DNA]</scope>
</reference>
<evidence type="ECO:0000313" key="4">
    <source>
        <dbReference type="Proteomes" id="UP001497497"/>
    </source>
</evidence>
<dbReference type="Pfam" id="PF02494">
    <property type="entry name" value="HYR"/>
    <property type="match status" value="1"/>
</dbReference>
<keyword evidence="4" id="KW-1185">Reference proteome</keyword>
<organism evidence="3 4">
    <name type="scientific">Lymnaea stagnalis</name>
    <name type="common">Great pond snail</name>
    <name type="synonym">Helix stagnalis</name>
    <dbReference type="NCBI Taxonomy" id="6523"/>
    <lineage>
        <taxon>Eukaryota</taxon>
        <taxon>Metazoa</taxon>
        <taxon>Spiralia</taxon>
        <taxon>Lophotrochozoa</taxon>
        <taxon>Mollusca</taxon>
        <taxon>Gastropoda</taxon>
        <taxon>Heterobranchia</taxon>
        <taxon>Euthyneura</taxon>
        <taxon>Panpulmonata</taxon>
        <taxon>Hygrophila</taxon>
        <taxon>Lymnaeoidea</taxon>
        <taxon>Lymnaeidae</taxon>
        <taxon>Lymnaea</taxon>
    </lineage>
</organism>